<feature type="binding site" evidence="7">
    <location>
        <position position="190"/>
    </location>
    <ligand>
        <name>3-phosphoshikimate</name>
        <dbReference type="ChEBI" id="CHEBI:145989"/>
    </ligand>
</feature>
<dbReference type="GO" id="GO:0008652">
    <property type="term" value="P:amino acid biosynthetic process"/>
    <property type="evidence" value="ECO:0007669"/>
    <property type="project" value="UniProtKB-KW"/>
</dbReference>
<evidence type="ECO:0000256" key="6">
    <source>
        <dbReference type="ARBA" id="ARBA00044633"/>
    </source>
</evidence>
<feature type="binding site" evidence="7">
    <location>
        <position position="191"/>
    </location>
    <ligand>
        <name>3-phosphoshikimate</name>
        <dbReference type="ChEBI" id="CHEBI:145989"/>
    </ligand>
</feature>
<dbReference type="UniPathway" id="UPA00053">
    <property type="reaction ID" value="UER00089"/>
</dbReference>
<comment type="subcellular location">
    <subcellularLocation>
        <location evidence="7">Cytoplasm</location>
    </subcellularLocation>
</comment>
<dbReference type="GO" id="GO:0005737">
    <property type="term" value="C:cytoplasm"/>
    <property type="evidence" value="ECO:0007669"/>
    <property type="project" value="UniProtKB-SubCell"/>
</dbReference>
<dbReference type="PANTHER" id="PTHR21090">
    <property type="entry name" value="AROM/DEHYDROQUINATE SYNTHASE"/>
    <property type="match status" value="1"/>
</dbReference>
<dbReference type="GO" id="GO:0003866">
    <property type="term" value="F:3-phosphoshikimate 1-carboxyvinyltransferase activity"/>
    <property type="evidence" value="ECO:0007669"/>
    <property type="project" value="UniProtKB-UniRule"/>
</dbReference>
<comment type="similarity">
    <text evidence="2 7">Belongs to the EPSP synthase family.</text>
</comment>
<comment type="function">
    <text evidence="7">Catalyzes the transfer of the enolpyruvyl moiety of phosphoenolpyruvate (PEP) to the 5-hydroxyl of shikimate-3-phosphate (S3P) to produce enolpyruvyl shikimate-3-phosphate and inorganic phosphate.</text>
</comment>
<evidence type="ECO:0000256" key="7">
    <source>
        <dbReference type="HAMAP-Rule" id="MF_00210"/>
    </source>
</evidence>
<dbReference type="Pfam" id="PF00275">
    <property type="entry name" value="EPSP_synthase"/>
    <property type="match status" value="1"/>
</dbReference>
<name>A0A2V5JZ41_9BACL</name>
<evidence type="ECO:0000256" key="2">
    <source>
        <dbReference type="ARBA" id="ARBA00009948"/>
    </source>
</evidence>
<dbReference type="InterPro" id="IPR013792">
    <property type="entry name" value="RNA3'P_cycl/enolpyr_Trfase_a/b"/>
</dbReference>
<organism evidence="9 10">
    <name type="scientific">Paenibacillus flagellatus</name>
    <dbReference type="NCBI Taxonomy" id="2211139"/>
    <lineage>
        <taxon>Bacteria</taxon>
        <taxon>Bacillati</taxon>
        <taxon>Bacillota</taxon>
        <taxon>Bacilli</taxon>
        <taxon>Bacillales</taxon>
        <taxon>Paenibacillaceae</taxon>
        <taxon>Paenibacillus</taxon>
    </lineage>
</organism>
<feature type="binding site" evidence="7">
    <location>
        <position position="409"/>
    </location>
    <ligand>
        <name>phosphoenolpyruvate</name>
        <dbReference type="ChEBI" id="CHEBI:58702"/>
    </ligand>
</feature>
<feature type="binding site" evidence="7">
    <location>
        <position position="367"/>
    </location>
    <ligand>
        <name>phosphoenolpyruvate</name>
        <dbReference type="ChEBI" id="CHEBI:58702"/>
    </ligand>
</feature>
<evidence type="ECO:0000313" key="9">
    <source>
        <dbReference type="EMBL" id="PYI52088.1"/>
    </source>
</evidence>
<accession>A0A2V5JZ41</accession>
<protein>
    <recommendedName>
        <fullName evidence="7">3-phosphoshikimate 1-carboxyvinyltransferase</fullName>
        <ecNumber evidence="7">2.5.1.19</ecNumber>
    </recommendedName>
    <alternativeName>
        <fullName evidence="7">5-enolpyruvylshikimate-3-phosphate synthase</fullName>
        <shortName evidence="7">EPSP synthase</shortName>
        <shortName evidence="7">EPSPS</shortName>
    </alternativeName>
</protein>
<dbReference type="PROSITE" id="PS00885">
    <property type="entry name" value="EPSP_SYNTHASE_2"/>
    <property type="match status" value="1"/>
</dbReference>
<feature type="binding site" evidence="7">
    <location>
        <position position="48"/>
    </location>
    <ligand>
        <name>3-phosphoshikimate</name>
        <dbReference type="ChEBI" id="CHEBI:145989"/>
    </ligand>
</feature>
<keyword evidence="10" id="KW-1185">Reference proteome</keyword>
<evidence type="ECO:0000256" key="4">
    <source>
        <dbReference type="ARBA" id="ARBA00022679"/>
    </source>
</evidence>
<dbReference type="GO" id="GO:0009073">
    <property type="term" value="P:aromatic amino acid family biosynthetic process"/>
    <property type="evidence" value="ECO:0007669"/>
    <property type="project" value="UniProtKB-KW"/>
</dbReference>
<keyword evidence="4 7" id="KW-0808">Transferase</keyword>
<comment type="pathway">
    <text evidence="1 7">Metabolic intermediate biosynthesis; chorismate biosynthesis; chorismate from D-erythrose 4-phosphate and phosphoenolpyruvate: step 6/7.</text>
</comment>
<reference evidence="9 10" key="1">
    <citation type="submission" date="2018-05" db="EMBL/GenBank/DDBJ databases">
        <title>Paenibacillus flagellatus sp. nov., isolated from selenium mineral soil.</title>
        <authorList>
            <person name="Dai X."/>
        </authorList>
    </citation>
    <scope>NUCLEOTIDE SEQUENCE [LARGE SCALE GENOMIC DNA]</scope>
    <source>
        <strain evidence="9 10">DXL2</strain>
    </source>
</reference>
<feature type="binding site" evidence="7">
    <location>
        <position position="434"/>
    </location>
    <ligand>
        <name>phosphoenolpyruvate</name>
        <dbReference type="ChEBI" id="CHEBI:58702"/>
    </ligand>
</feature>
<dbReference type="Proteomes" id="UP000247476">
    <property type="component" value="Unassembled WGS sequence"/>
</dbReference>
<feature type="domain" description="Enolpyruvate transferase" evidence="8">
    <location>
        <begin position="37"/>
        <end position="443"/>
    </location>
</feature>
<dbReference type="InterPro" id="IPR001986">
    <property type="entry name" value="Enolpyruvate_Tfrase_dom"/>
</dbReference>
<feature type="binding site" evidence="7">
    <location>
        <position position="189"/>
    </location>
    <ligand>
        <name>3-phosphoshikimate</name>
        <dbReference type="ChEBI" id="CHEBI:145989"/>
    </ligand>
</feature>
<evidence type="ECO:0000256" key="3">
    <source>
        <dbReference type="ARBA" id="ARBA00022605"/>
    </source>
</evidence>
<dbReference type="PIRSF" id="PIRSF000505">
    <property type="entry name" value="EPSPS"/>
    <property type="match status" value="1"/>
</dbReference>
<evidence type="ECO:0000259" key="8">
    <source>
        <dbReference type="Pfam" id="PF00275"/>
    </source>
</evidence>
<dbReference type="EC" id="2.5.1.19" evidence="7"/>
<feature type="binding site" evidence="7">
    <location>
        <position position="44"/>
    </location>
    <ligand>
        <name>3-phosphoshikimate</name>
        <dbReference type="ChEBI" id="CHEBI:145989"/>
    </ligand>
</feature>
<keyword evidence="3 7" id="KW-0028">Amino-acid biosynthesis</keyword>
<keyword evidence="7" id="KW-0963">Cytoplasm</keyword>
<dbReference type="GO" id="GO:0009423">
    <property type="term" value="P:chorismate biosynthetic process"/>
    <property type="evidence" value="ECO:0007669"/>
    <property type="project" value="UniProtKB-UniRule"/>
</dbReference>
<dbReference type="InterPro" id="IPR023193">
    <property type="entry name" value="EPSP_synthase_CS"/>
</dbReference>
<dbReference type="AlphaFoldDB" id="A0A2V5JZ41"/>
<evidence type="ECO:0000313" key="10">
    <source>
        <dbReference type="Proteomes" id="UP000247476"/>
    </source>
</evidence>
<dbReference type="Gene3D" id="3.65.10.10">
    <property type="entry name" value="Enolpyruvate transferase domain"/>
    <property type="match status" value="2"/>
</dbReference>
<dbReference type="InterPro" id="IPR006264">
    <property type="entry name" value="EPSP_synthase"/>
</dbReference>
<dbReference type="NCBIfam" id="TIGR01356">
    <property type="entry name" value="aroA"/>
    <property type="match status" value="1"/>
</dbReference>
<feature type="binding site" evidence="7">
    <location>
        <position position="363"/>
    </location>
    <ligand>
        <name>3-phosphoshikimate</name>
        <dbReference type="ChEBI" id="CHEBI:145989"/>
    </ligand>
</feature>
<dbReference type="OrthoDB" id="9809920at2"/>
<dbReference type="InterPro" id="IPR036968">
    <property type="entry name" value="Enolpyruvate_Tfrase_sf"/>
</dbReference>
<comment type="caution">
    <text evidence="7">Lacks conserved residue(s) required for the propagation of feature annotation.</text>
</comment>
<dbReference type="SUPFAM" id="SSF55205">
    <property type="entry name" value="EPT/RTPC-like"/>
    <property type="match status" value="1"/>
</dbReference>
<dbReference type="PANTHER" id="PTHR21090:SF5">
    <property type="entry name" value="PENTAFUNCTIONAL AROM POLYPEPTIDE"/>
    <property type="match status" value="1"/>
</dbReference>
<comment type="subunit">
    <text evidence="7">Monomer.</text>
</comment>
<comment type="catalytic activity">
    <reaction evidence="6">
        <text>3-phosphoshikimate + phosphoenolpyruvate = 5-O-(1-carboxyvinyl)-3-phosphoshikimate + phosphate</text>
        <dbReference type="Rhea" id="RHEA:21256"/>
        <dbReference type="ChEBI" id="CHEBI:43474"/>
        <dbReference type="ChEBI" id="CHEBI:57701"/>
        <dbReference type="ChEBI" id="CHEBI:58702"/>
        <dbReference type="ChEBI" id="CHEBI:145989"/>
        <dbReference type="EC" id="2.5.1.19"/>
    </reaction>
    <physiologicalReaction direction="left-to-right" evidence="6">
        <dbReference type="Rhea" id="RHEA:21257"/>
    </physiologicalReaction>
</comment>
<evidence type="ECO:0000256" key="5">
    <source>
        <dbReference type="ARBA" id="ARBA00023141"/>
    </source>
</evidence>
<evidence type="ECO:0000256" key="1">
    <source>
        <dbReference type="ARBA" id="ARBA00004811"/>
    </source>
</evidence>
<feature type="binding site" evidence="7">
    <location>
        <position position="43"/>
    </location>
    <ligand>
        <name>phosphoenolpyruvate</name>
        <dbReference type="ChEBI" id="CHEBI:58702"/>
    </ligand>
</feature>
<keyword evidence="5 7" id="KW-0057">Aromatic amino acid biosynthesis</keyword>
<feature type="binding site" evidence="7">
    <location>
        <position position="143"/>
    </location>
    <ligand>
        <name>phosphoenolpyruvate</name>
        <dbReference type="ChEBI" id="CHEBI:58702"/>
    </ligand>
</feature>
<dbReference type="HAMAP" id="MF_00210">
    <property type="entry name" value="EPSP_synth"/>
    <property type="match status" value="1"/>
</dbReference>
<dbReference type="EMBL" id="QJVJ01000010">
    <property type="protein sequence ID" value="PYI52088.1"/>
    <property type="molecule type" value="Genomic_DNA"/>
</dbReference>
<proteinExistence type="inferred from homology"/>
<feature type="binding site" evidence="7">
    <location>
        <position position="191"/>
    </location>
    <ligand>
        <name>phosphoenolpyruvate</name>
        <dbReference type="ChEBI" id="CHEBI:58702"/>
    </ligand>
</feature>
<dbReference type="RefSeq" id="WP_110842158.1">
    <property type="nucleotide sequence ID" value="NZ_QJVJ01000010.1"/>
</dbReference>
<sequence length="456" mass="47838">MQASDPEARSPWSSLDGVAEAELHPPDASAGGPAVRLAAAGSKSVTNRVLLLAAMAEGTSVVRNVLRSDDTYWCIDALKRLGVPIDVSADAVRIVGTGGDWPNRSGTLYAGAAGTVARFLPGVLAASERGEWRLEGSRSLSDRPVGPLVEALGRIGADIRCEAEPGRLPLAVSAKGLRGGRVVLSGGLSSQFISGVLMASPYAAGPTEIVVPDGIVQHAYVGITVDLMKRFGVTVEHDERYGRLAVKPGRYAAQDTAVEADASTACYYLAFAALTGRSVRVDNLPPETRQPDAGFVRLLERMGCAVDETGGGVEVRGPAGGRLRGGFAVSMKEMSDQTMTLAALAPFADGPIAIGDVAHIRGHECDRIAATCESLRRLGIDAEERRDGLTIRPGTPKPSGALPTYDDHRMAMSLALIGARVPGVRLLDPGCVSKTNPPFFDELRRLGMGVRLTPNG</sequence>
<feature type="binding site" evidence="7">
    <location>
        <position position="43"/>
    </location>
    <ligand>
        <name>3-phosphoshikimate</name>
        <dbReference type="ChEBI" id="CHEBI:145989"/>
    </ligand>
</feature>
<feature type="active site" description="Proton acceptor" evidence="7">
    <location>
        <position position="336"/>
    </location>
</feature>
<comment type="caution">
    <text evidence="9">The sequence shown here is derived from an EMBL/GenBank/DDBJ whole genome shotgun (WGS) entry which is preliminary data.</text>
</comment>
<feature type="binding site" evidence="7">
    <location>
        <position position="336"/>
    </location>
    <ligand>
        <name>3-phosphoshikimate</name>
        <dbReference type="ChEBI" id="CHEBI:145989"/>
    </ligand>
</feature>
<gene>
    <name evidence="7 9" type="primary">aroA</name>
    <name evidence="9" type="ORF">DLM86_21635</name>
</gene>
<dbReference type="CDD" id="cd01556">
    <property type="entry name" value="EPSP_synthase"/>
    <property type="match status" value="1"/>
</dbReference>
<feature type="binding site" evidence="7">
    <location>
        <position position="114"/>
    </location>
    <ligand>
        <name>phosphoenolpyruvate</name>
        <dbReference type="ChEBI" id="CHEBI:58702"/>
    </ligand>
</feature>